<name>A0A6I8M4V0_9FUSO</name>
<dbReference type="RefSeq" id="WP_156682984.1">
    <property type="nucleotide sequence ID" value="NZ_CABWIB010000001.1"/>
</dbReference>
<reference evidence="1 2" key="1">
    <citation type="submission" date="2019-10" db="EMBL/GenBank/DDBJ databases">
        <authorList>
            <person name="Blom J."/>
        </authorList>
    </citation>
    <scope>NUCLEOTIDE SEQUENCE [LARGE SCALE GENOMIC DNA]</scope>
    <source>
        <strain evidence="1 2">ES3154-GLU</strain>
    </source>
</reference>
<evidence type="ECO:0000313" key="1">
    <source>
        <dbReference type="EMBL" id="VWL84935.1"/>
    </source>
</evidence>
<dbReference type="EMBL" id="CABWIB010000001">
    <property type="protein sequence ID" value="VWL84935.1"/>
    <property type="molecule type" value="Genomic_DNA"/>
</dbReference>
<sequence length="95" mass="11281">MNKNLEKLYIKILKAKRKALLEKENIKKQNKKERDHALIVKGTIFERLDLMEESEEFLIGLIISSTPFNLTQEQKNKLIKIGENFIKLRNEELKK</sequence>
<proteinExistence type="predicted"/>
<evidence type="ECO:0008006" key="3">
    <source>
        <dbReference type="Google" id="ProtNLM"/>
    </source>
</evidence>
<protein>
    <recommendedName>
        <fullName evidence="3">Conjugal transfer protein TraD</fullName>
    </recommendedName>
</protein>
<gene>
    <name evidence="1" type="ORF">OMES3154_00208</name>
</gene>
<evidence type="ECO:0000313" key="2">
    <source>
        <dbReference type="Proteomes" id="UP000419017"/>
    </source>
</evidence>
<dbReference type="AlphaFoldDB" id="A0A6I8M4V0"/>
<accession>A0A6I8M4V0</accession>
<dbReference type="Proteomes" id="UP000419017">
    <property type="component" value="Unassembled WGS sequence"/>
</dbReference>
<keyword evidence="2" id="KW-1185">Reference proteome</keyword>
<organism evidence="1 2">
    <name type="scientific">Oceanivirga miroungae</name>
    <dbReference type="NCBI Taxonomy" id="1130046"/>
    <lineage>
        <taxon>Bacteria</taxon>
        <taxon>Fusobacteriati</taxon>
        <taxon>Fusobacteriota</taxon>
        <taxon>Fusobacteriia</taxon>
        <taxon>Fusobacteriales</taxon>
        <taxon>Leptotrichiaceae</taxon>
        <taxon>Oceanivirga</taxon>
    </lineage>
</organism>